<feature type="transmembrane region" description="Helical" evidence="8">
    <location>
        <begin position="145"/>
        <end position="163"/>
    </location>
</feature>
<evidence type="ECO:0000256" key="2">
    <source>
        <dbReference type="ARBA" id="ARBA00022670"/>
    </source>
</evidence>
<reference evidence="10" key="1">
    <citation type="journal article" date="2014" name="Int. J. Syst. Evol. Microbiol.">
        <title>Complete genome sequence of Corynebacterium casei LMG S-19264T (=DSM 44701T), isolated from a smear-ripened cheese.</title>
        <authorList>
            <consortium name="US DOE Joint Genome Institute (JGI-PGF)"/>
            <person name="Walter F."/>
            <person name="Albersmeier A."/>
            <person name="Kalinowski J."/>
            <person name="Ruckert C."/>
        </authorList>
    </citation>
    <scope>NUCLEOTIDE SEQUENCE</scope>
    <source>
        <strain evidence="10">CCM 8433</strain>
    </source>
</reference>
<evidence type="ECO:0000313" key="11">
    <source>
        <dbReference type="Proteomes" id="UP000622610"/>
    </source>
</evidence>
<proteinExistence type="predicted"/>
<dbReference type="InterPro" id="IPR002610">
    <property type="entry name" value="Peptidase_S54_rhomboid-like"/>
</dbReference>
<dbReference type="SUPFAM" id="SSF144091">
    <property type="entry name" value="Rhomboid-like"/>
    <property type="match status" value="1"/>
</dbReference>
<feature type="transmembrane region" description="Helical" evidence="8">
    <location>
        <begin position="169"/>
        <end position="190"/>
    </location>
</feature>
<dbReference type="AlphaFoldDB" id="A0A917JFK3"/>
<dbReference type="Pfam" id="PF01694">
    <property type="entry name" value="Rhomboid"/>
    <property type="match status" value="1"/>
</dbReference>
<dbReference type="InterPro" id="IPR035952">
    <property type="entry name" value="Rhomboid-like_sf"/>
</dbReference>
<comment type="caution">
    <text evidence="10">The sequence shown here is derived from an EMBL/GenBank/DDBJ whole genome shotgun (WGS) entry which is preliminary data.</text>
</comment>
<evidence type="ECO:0000256" key="5">
    <source>
        <dbReference type="ARBA" id="ARBA00022825"/>
    </source>
</evidence>
<protein>
    <submittedName>
        <fullName evidence="10">Rhomboid family intramembrane serine protease</fullName>
    </submittedName>
</protein>
<evidence type="ECO:0000256" key="6">
    <source>
        <dbReference type="ARBA" id="ARBA00022989"/>
    </source>
</evidence>
<feature type="domain" description="Peptidase S54 rhomboid" evidence="9">
    <location>
        <begin position="50"/>
        <end position="186"/>
    </location>
</feature>
<keyword evidence="6 8" id="KW-1133">Transmembrane helix</keyword>
<gene>
    <name evidence="10" type="ORF">GCM10011482_16070</name>
</gene>
<reference evidence="10" key="2">
    <citation type="submission" date="2020-09" db="EMBL/GenBank/DDBJ databases">
        <authorList>
            <person name="Sun Q."/>
            <person name="Sedlacek I."/>
        </authorList>
    </citation>
    <scope>NUCLEOTIDE SEQUENCE</scope>
    <source>
        <strain evidence="10">CCM 8433</strain>
    </source>
</reference>
<feature type="transmembrane region" description="Helical" evidence="8">
    <location>
        <begin position="55"/>
        <end position="77"/>
    </location>
</feature>
<keyword evidence="4" id="KW-0378">Hydrolase</keyword>
<evidence type="ECO:0000259" key="9">
    <source>
        <dbReference type="Pfam" id="PF01694"/>
    </source>
</evidence>
<feature type="transmembrane region" description="Helical" evidence="8">
    <location>
        <begin position="89"/>
        <end position="109"/>
    </location>
</feature>
<evidence type="ECO:0000256" key="7">
    <source>
        <dbReference type="ARBA" id="ARBA00023136"/>
    </source>
</evidence>
<dbReference type="PANTHER" id="PTHR22936">
    <property type="entry name" value="RHOMBOID-RELATED"/>
    <property type="match status" value="1"/>
</dbReference>
<feature type="transmembrane region" description="Helical" evidence="8">
    <location>
        <begin position="12"/>
        <end position="35"/>
    </location>
</feature>
<evidence type="ECO:0000256" key="4">
    <source>
        <dbReference type="ARBA" id="ARBA00022801"/>
    </source>
</evidence>
<accession>A0A917JFK3</accession>
<dbReference type="GO" id="GO:0004252">
    <property type="term" value="F:serine-type endopeptidase activity"/>
    <property type="evidence" value="ECO:0007669"/>
    <property type="project" value="InterPro"/>
</dbReference>
<evidence type="ECO:0000256" key="3">
    <source>
        <dbReference type="ARBA" id="ARBA00022692"/>
    </source>
</evidence>
<dbReference type="Gene3D" id="1.20.1540.10">
    <property type="entry name" value="Rhomboid-like"/>
    <property type="match status" value="1"/>
</dbReference>
<keyword evidence="11" id="KW-1185">Reference proteome</keyword>
<dbReference type="RefSeq" id="WP_188367791.1">
    <property type="nucleotide sequence ID" value="NZ_BMDT01000007.1"/>
</dbReference>
<dbReference type="PANTHER" id="PTHR22936:SF69">
    <property type="entry name" value="RHOMBOID-LIKE PROTEIN"/>
    <property type="match status" value="1"/>
</dbReference>
<dbReference type="InterPro" id="IPR022764">
    <property type="entry name" value="Peptidase_S54_rhomboid_dom"/>
</dbReference>
<keyword evidence="2 10" id="KW-0645">Protease</keyword>
<dbReference type="GO" id="GO:0016020">
    <property type="term" value="C:membrane"/>
    <property type="evidence" value="ECO:0007669"/>
    <property type="project" value="UniProtKB-SubCell"/>
</dbReference>
<name>A0A917JFK3_9ENTE</name>
<organism evidence="10 11">
    <name type="scientific">Enterococcus alcedinis</name>
    <dbReference type="NCBI Taxonomy" id="1274384"/>
    <lineage>
        <taxon>Bacteria</taxon>
        <taxon>Bacillati</taxon>
        <taxon>Bacillota</taxon>
        <taxon>Bacilli</taxon>
        <taxon>Lactobacillales</taxon>
        <taxon>Enterococcaceae</taxon>
        <taxon>Enterococcus</taxon>
    </lineage>
</organism>
<evidence type="ECO:0000256" key="8">
    <source>
        <dbReference type="SAM" id="Phobius"/>
    </source>
</evidence>
<sequence length="226" mass="25592">MNLRNWKTQPFITIGFLSIQTAVFALAYLLPGLMIEFRGSMFGPAVVMNHEYWRFITPLFIHYGLMHFAVNSVILYYMGQQVEAVYGHWRFFAIYLMSGVAGNLLSFAFNDLRVQSAGASTGLFGMFGAFIVLGFHFKDNPMIQAMVRQFALFIGLNFLFGIFDQTIDFYGHLGGLIGGILMGNIVALPLKSVKTYSIHLRIISGMILVFFIGFCIFYGLQKYNFL</sequence>
<evidence type="ECO:0000313" key="10">
    <source>
        <dbReference type="EMBL" id="GGI65953.1"/>
    </source>
</evidence>
<keyword evidence="7 8" id="KW-0472">Membrane</keyword>
<feature type="transmembrane region" description="Helical" evidence="8">
    <location>
        <begin position="115"/>
        <end position="133"/>
    </location>
</feature>
<comment type="subcellular location">
    <subcellularLocation>
        <location evidence="1">Membrane</location>
        <topology evidence="1">Multi-pass membrane protein</topology>
    </subcellularLocation>
</comment>
<dbReference type="EMBL" id="BMDT01000007">
    <property type="protein sequence ID" value="GGI65953.1"/>
    <property type="molecule type" value="Genomic_DNA"/>
</dbReference>
<keyword evidence="5" id="KW-0720">Serine protease</keyword>
<dbReference type="Proteomes" id="UP000622610">
    <property type="component" value="Unassembled WGS sequence"/>
</dbReference>
<keyword evidence="3 8" id="KW-0812">Transmembrane</keyword>
<feature type="transmembrane region" description="Helical" evidence="8">
    <location>
        <begin position="202"/>
        <end position="220"/>
    </location>
</feature>
<dbReference type="GO" id="GO:0006508">
    <property type="term" value="P:proteolysis"/>
    <property type="evidence" value="ECO:0007669"/>
    <property type="project" value="UniProtKB-KW"/>
</dbReference>
<evidence type="ECO:0000256" key="1">
    <source>
        <dbReference type="ARBA" id="ARBA00004141"/>
    </source>
</evidence>